<protein>
    <submittedName>
        <fullName evidence="2">Uncharacterized protein</fullName>
    </submittedName>
</protein>
<reference evidence="2" key="1">
    <citation type="submission" date="2020-08" db="EMBL/GenBank/DDBJ databases">
        <title>Multicomponent nature underlies the extraordinary mechanical properties of spider dragline silk.</title>
        <authorList>
            <person name="Kono N."/>
            <person name="Nakamura H."/>
            <person name="Mori M."/>
            <person name="Yoshida Y."/>
            <person name="Ohtoshi R."/>
            <person name="Malay A.D."/>
            <person name="Moran D.A.P."/>
            <person name="Tomita M."/>
            <person name="Numata K."/>
            <person name="Arakawa K."/>
        </authorList>
    </citation>
    <scope>NUCLEOTIDE SEQUENCE</scope>
</reference>
<organism evidence="2 3">
    <name type="scientific">Trichonephila inaurata madagascariensis</name>
    <dbReference type="NCBI Taxonomy" id="2747483"/>
    <lineage>
        <taxon>Eukaryota</taxon>
        <taxon>Metazoa</taxon>
        <taxon>Ecdysozoa</taxon>
        <taxon>Arthropoda</taxon>
        <taxon>Chelicerata</taxon>
        <taxon>Arachnida</taxon>
        <taxon>Araneae</taxon>
        <taxon>Araneomorphae</taxon>
        <taxon>Entelegynae</taxon>
        <taxon>Araneoidea</taxon>
        <taxon>Nephilidae</taxon>
        <taxon>Trichonephila</taxon>
        <taxon>Trichonephila inaurata</taxon>
    </lineage>
</organism>
<gene>
    <name evidence="2" type="ORF">TNIN_24891</name>
</gene>
<evidence type="ECO:0000256" key="1">
    <source>
        <dbReference type="SAM" id="SignalP"/>
    </source>
</evidence>
<accession>A0A8X7C007</accession>
<dbReference type="AlphaFoldDB" id="A0A8X7C007"/>
<feature type="signal peptide" evidence="1">
    <location>
        <begin position="1"/>
        <end position="23"/>
    </location>
</feature>
<evidence type="ECO:0000313" key="2">
    <source>
        <dbReference type="EMBL" id="GFY48902.1"/>
    </source>
</evidence>
<dbReference type="OrthoDB" id="6423180at2759"/>
<keyword evidence="1" id="KW-0732">Signal</keyword>
<dbReference type="Proteomes" id="UP000886998">
    <property type="component" value="Unassembled WGS sequence"/>
</dbReference>
<sequence>MSIFIKFGLSLGILFLFGCAVVADWKLVPDIDNGIFEKTDKVVKTRLIIDAILRTDCKHRHQSCTFNQDCCLGTYCFEEEGLGNKRFCGVQ</sequence>
<name>A0A8X7C007_9ARAC</name>
<dbReference type="EMBL" id="BMAV01006691">
    <property type="protein sequence ID" value="GFY48902.1"/>
    <property type="molecule type" value="Genomic_DNA"/>
</dbReference>
<proteinExistence type="predicted"/>
<evidence type="ECO:0000313" key="3">
    <source>
        <dbReference type="Proteomes" id="UP000886998"/>
    </source>
</evidence>
<dbReference type="PROSITE" id="PS51257">
    <property type="entry name" value="PROKAR_LIPOPROTEIN"/>
    <property type="match status" value="1"/>
</dbReference>
<keyword evidence="3" id="KW-1185">Reference proteome</keyword>
<feature type="chain" id="PRO_5036496942" evidence="1">
    <location>
        <begin position="24"/>
        <end position="91"/>
    </location>
</feature>
<comment type="caution">
    <text evidence="2">The sequence shown here is derived from an EMBL/GenBank/DDBJ whole genome shotgun (WGS) entry which is preliminary data.</text>
</comment>